<evidence type="ECO:0000259" key="5">
    <source>
        <dbReference type="PROSITE" id="PS51720"/>
    </source>
</evidence>
<keyword evidence="4" id="KW-0175">Coiled coil</keyword>
<gene>
    <name evidence="6" type="ORF">TSUD_269380</name>
</gene>
<evidence type="ECO:0000313" key="6">
    <source>
        <dbReference type="EMBL" id="GAU37923.1"/>
    </source>
</evidence>
<sequence>MGGSYVDDDWEFASSSSTASEVPILTKEVRTVVLVGRTGNGKSATGNSILGKKVFKSRASSSGVTASCEMQTAELNNGGLIVNVIDTPGLFEVSNGSEFVGKEIAKCIGFAKDGIHAILVVLSVRSRFSEEEENALRSLRTLFGSKIVDYMIVVFTGGDDLEDNDETLDDYLGRECPETLKEILTLCGNRRVLFNNKTKDEEKQSEQVQQLLSFVNTVVSNNDGRPFTDELFTELKKGAMKLHSEQRKFDSMEGCSEGQISEFKKHMQQAYDDQLKQITEMIESKLKEATTRLEKQLAEEHTARLKAEASAKIAQKKSDEEIRKLREHLDKAHEELRSRGGGCTIL</sequence>
<dbReference type="InterPro" id="IPR006703">
    <property type="entry name" value="G_AIG1"/>
</dbReference>
<comment type="similarity">
    <text evidence="1">Belongs to the TRAFAC class TrmE-Era-EngA-EngB-Septin-like GTPase superfamily. AIG1/Toc34/Toc159-like paraseptin GTPase family. IAN subfamily.</text>
</comment>
<keyword evidence="3" id="KW-0342">GTP-binding</keyword>
<name>A0A2Z6N786_TRISU</name>
<feature type="domain" description="AIG1-type G" evidence="5">
    <location>
        <begin position="27"/>
        <end position="236"/>
    </location>
</feature>
<keyword evidence="2" id="KW-0547">Nucleotide-binding</keyword>
<dbReference type="OrthoDB" id="8954335at2759"/>
<evidence type="ECO:0000256" key="4">
    <source>
        <dbReference type="SAM" id="Coils"/>
    </source>
</evidence>
<dbReference type="Proteomes" id="UP000242715">
    <property type="component" value="Unassembled WGS sequence"/>
</dbReference>
<dbReference type="Gene3D" id="3.40.50.300">
    <property type="entry name" value="P-loop containing nucleotide triphosphate hydrolases"/>
    <property type="match status" value="1"/>
</dbReference>
<evidence type="ECO:0000256" key="1">
    <source>
        <dbReference type="ARBA" id="ARBA00008535"/>
    </source>
</evidence>
<dbReference type="PANTHER" id="PTHR10903:SF187">
    <property type="entry name" value="P-LOOP NUCLEOSIDE TRIPHOSPHATE HYDROLASE SUPERFAMILY PROTEIN"/>
    <property type="match status" value="1"/>
</dbReference>
<reference evidence="7" key="1">
    <citation type="journal article" date="2017" name="Front. Plant Sci.">
        <title>Climate Clever Clovers: New Paradigm to Reduce the Environmental Footprint of Ruminants by Breeding Low Methanogenic Forages Utilizing Haplotype Variation.</title>
        <authorList>
            <person name="Kaur P."/>
            <person name="Appels R."/>
            <person name="Bayer P.E."/>
            <person name="Keeble-Gagnere G."/>
            <person name="Wang J."/>
            <person name="Hirakawa H."/>
            <person name="Shirasawa K."/>
            <person name="Vercoe P."/>
            <person name="Stefanova K."/>
            <person name="Durmic Z."/>
            <person name="Nichols P."/>
            <person name="Revell C."/>
            <person name="Isobe S.N."/>
            <person name="Edwards D."/>
            <person name="Erskine W."/>
        </authorList>
    </citation>
    <scope>NUCLEOTIDE SEQUENCE [LARGE SCALE GENOMIC DNA]</scope>
    <source>
        <strain evidence="7">cv. Daliak</strain>
    </source>
</reference>
<organism evidence="6 7">
    <name type="scientific">Trifolium subterraneum</name>
    <name type="common">Subterranean clover</name>
    <dbReference type="NCBI Taxonomy" id="3900"/>
    <lineage>
        <taxon>Eukaryota</taxon>
        <taxon>Viridiplantae</taxon>
        <taxon>Streptophyta</taxon>
        <taxon>Embryophyta</taxon>
        <taxon>Tracheophyta</taxon>
        <taxon>Spermatophyta</taxon>
        <taxon>Magnoliopsida</taxon>
        <taxon>eudicotyledons</taxon>
        <taxon>Gunneridae</taxon>
        <taxon>Pentapetalae</taxon>
        <taxon>rosids</taxon>
        <taxon>fabids</taxon>
        <taxon>Fabales</taxon>
        <taxon>Fabaceae</taxon>
        <taxon>Papilionoideae</taxon>
        <taxon>50 kb inversion clade</taxon>
        <taxon>NPAAA clade</taxon>
        <taxon>Hologalegina</taxon>
        <taxon>IRL clade</taxon>
        <taxon>Trifolieae</taxon>
        <taxon>Trifolium</taxon>
    </lineage>
</organism>
<feature type="coiled-coil region" evidence="4">
    <location>
        <begin position="279"/>
        <end position="335"/>
    </location>
</feature>
<dbReference type="EMBL" id="DF973696">
    <property type="protein sequence ID" value="GAU37923.1"/>
    <property type="molecule type" value="Genomic_DNA"/>
</dbReference>
<protein>
    <recommendedName>
        <fullName evidence="5">AIG1-type G domain-containing protein</fullName>
    </recommendedName>
</protein>
<dbReference type="InterPro" id="IPR027417">
    <property type="entry name" value="P-loop_NTPase"/>
</dbReference>
<evidence type="ECO:0000313" key="7">
    <source>
        <dbReference type="Proteomes" id="UP000242715"/>
    </source>
</evidence>
<dbReference type="SUPFAM" id="SSF52540">
    <property type="entry name" value="P-loop containing nucleoside triphosphate hydrolases"/>
    <property type="match status" value="1"/>
</dbReference>
<dbReference type="AlphaFoldDB" id="A0A2Z6N786"/>
<dbReference type="CDD" id="cd01852">
    <property type="entry name" value="AIG1"/>
    <property type="match status" value="1"/>
</dbReference>
<evidence type="ECO:0000256" key="2">
    <source>
        <dbReference type="ARBA" id="ARBA00022741"/>
    </source>
</evidence>
<dbReference type="PANTHER" id="PTHR10903">
    <property type="entry name" value="GTPASE, IMAP FAMILY MEMBER-RELATED"/>
    <property type="match status" value="1"/>
</dbReference>
<dbReference type="InterPro" id="IPR045058">
    <property type="entry name" value="GIMA/IAN/Toc"/>
</dbReference>
<proteinExistence type="inferred from homology"/>
<evidence type="ECO:0000256" key="3">
    <source>
        <dbReference type="ARBA" id="ARBA00023134"/>
    </source>
</evidence>
<dbReference type="PROSITE" id="PS51720">
    <property type="entry name" value="G_AIG1"/>
    <property type="match status" value="1"/>
</dbReference>
<keyword evidence="7" id="KW-1185">Reference proteome</keyword>
<dbReference type="FunFam" id="3.40.50.300:FF:000840">
    <property type="entry name" value="Immune-associated nucleotide-binding protein 9"/>
    <property type="match status" value="1"/>
</dbReference>
<dbReference type="GO" id="GO:0005525">
    <property type="term" value="F:GTP binding"/>
    <property type="evidence" value="ECO:0007669"/>
    <property type="project" value="UniProtKB-KW"/>
</dbReference>
<accession>A0A2Z6N786</accession>
<dbReference type="Pfam" id="PF04548">
    <property type="entry name" value="AIG1"/>
    <property type="match status" value="1"/>
</dbReference>